<evidence type="ECO:0000313" key="3">
    <source>
        <dbReference type="EMBL" id="MCT7967941.1"/>
    </source>
</evidence>
<evidence type="ECO:0000313" key="4">
    <source>
        <dbReference type="Proteomes" id="UP001525890"/>
    </source>
</evidence>
<dbReference type="Gene3D" id="3.40.1620.10">
    <property type="entry name" value="YefM-like domain"/>
    <property type="match status" value="1"/>
</dbReference>
<comment type="caution">
    <text evidence="3">The sequence shown here is derived from an EMBL/GenBank/DDBJ whole genome shotgun (WGS) entry which is preliminary data.</text>
</comment>
<gene>
    <name evidence="3" type="ORF">NG799_16640</name>
</gene>
<dbReference type="Proteomes" id="UP001525890">
    <property type="component" value="Unassembled WGS sequence"/>
</dbReference>
<dbReference type="RefSeq" id="WP_368007494.1">
    <property type="nucleotide sequence ID" value="NZ_JAMXFF010000025.1"/>
</dbReference>
<accession>A0ABT2MWR6</accession>
<organism evidence="3 4">
    <name type="scientific">Laspinema palackyanum D2a</name>
    <dbReference type="NCBI Taxonomy" id="2953684"/>
    <lineage>
        <taxon>Bacteria</taxon>
        <taxon>Bacillati</taxon>
        <taxon>Cyanobacteriota</taxon>
        <taxon>Cyanophyceae</taxon>
        <taxon>Oscillatoriophycideae</taxon>
        <taxon>Oscillatoriales</taxon>
        <taxon>Laspinemataceae</taxon>
        <taxon>Laspinema</taxon>
        <taxon>Laspinema palackyanum</taxon>
    </lineage>
</organism>
<keyword evidence="4" id="KW-1185">Reference proteome</keyword>
<dbReference type="PANTHER" id="PTHR35377:SF4">
    <property type="entry name" value="PREVENT-HOST-DEATH FAMILY PROTEIN"/>
    <property type="match status" value="1"/>
</dbReference>
<evidence type="ECO:0000256" key="1">
    <source>
        <dbReference type="ARBA" id="ARBA00009981"/>
    </source>
</evidence>
<dbReference type="NCBIfam" id="TIGR01552">
    <property type="entry name" value="phd_fam"/>
    <property type="match status" value="1"/>
</dbReference>
<dbReference type="PANTHER" id="PTHR35377">
    <property type="entry name" value="ANTITOXIN VAPB49-RELATED-RELATED"/>
    <property type="match status" value="1"/>
</dbReference>
<comment type="function">
    <text evidence="2">Antitoxin component of a type II toxin-antitoxin (TA) system.</text>
</comment>
<reference evidence="3 4" key="1">
    <citation type="journal article" date="2022" name="Front. Microbiol.">
        <title>High genomic differentiation and limited gene flow indicate recent cryptic speciation within the genus Laspinema (cyanobacteria).</title>
        <authorList>
            <person name="Stanojkovic A."/>
            <person name="Skoupy S."/>
            <person name="Skaloud P."/>
            <person name="Dvorak P."/>
        </authorList>
    </citation>
    <scope>NUCLEOTIDE SEQUENCE [LARGE SCALE GENOMIC DNA]</scope>
    <source>
        <strain evidence="3 4">D2a</strain>
    </source>
</reference>
<comment type="similarity">
    <text evidence="1 2">Belongs to the phD/YefM antitoxin family.</text>
</comment>
<sequence>MSQIDIAEAKAKLHELLEIALNGEEVVITKDSHPVVKLVPVPDQAPQKRPRAQFGSMKDLIWVADDFDEPLTDSANLVTRQILL</sequence>
<protein>
    <recommendedName>
        <fullName evidence="2">Antitoxin</fullName>
    </recommendedName>
</protein>
<name>A0ABT2MWR6_9CYAN</name>
<dbReference type="InterPro" id="IPR051416">
    <property type="entry name" value="phD-YefM_TA_antitoxins"/>
</dbReference>
<dbReference type="InterPro" id="IPR036165">
    <property type="entry name" value="YefM-like_sf"/>
</dbReference>
<dbReference type="Pfam" id="PF02604">
    <property type="entry name" value="PhdYeFM_antitox"/>
    <property type="match status" value="1"/>
</dbReference>
<dbReference type="InterPro" id="IPR006442">
    <property type="entry name" value="Antitoxin_Phd/YefM"/>
</dbReference>
<dbReference type="EMBL" id="JAMXFF010000025">
    <property type="protein sequence ID" value="MCT7967941.1"/>
    <property type="molecule type" value="Genomic_DNA"/>
</dbReference>
<dbReference type="SUPFAM" id="SSF143120">
    <property type="entry name" value="YefM-like"/>
    <property type="match status" value="1"/>
</dbReference>
<evidence type="ECO:0000256" key="2">
    <source>
        <dbReference type="RuleBase" id="RU362080"/>
    </source>
</evidence>
<proteinExistence type="inferred from homology"/>